<sequence>MRVGTLTWGKASSRATLEHQQTGYLARPSESVGPKPSAMERGSNLTTHSPPRRYILVQRQWDGAEIFHQWSHWLNAKIKKNRERFDTDMAEKVDTTQG</sequence>
<gene>
    <name evidence="2" type="ORF">chiPu_0024281</name>
</gene>
<reference evidence="2 3" key="1">
    <citation type="journal article" date="2018" name="Nat. Ecol. Evol.">
        <title>Shark genomes provide insights into elasmobranch evolution and the origin of vertebrates.</title>
        <authorList>
            <person name="Hara Y"/>
            <person name="Yamaguchi K"/>
            <person name="Onimaru K"/>
            <person name="Kadota M"/>
            <person name="Koyanagi M"/>
            <person name="Keeley SD"/>
            <person name="Tatsumi K"/>
            <person name="Tanaka K"/>
            <person name="Motone F"/>
            <person name="Kageyama Y"/>
            <person name="Nozu R"/>
            <person name="Adachi N"/>
            <person name="Nishimura O"/>
            <person name="Nakagawa R"/>
            <person name="Tanegashima C"/>
            <person name="Kiyatake I"/>
            <person name="Matsumoto R"/>
            <person name="Murakumo K"/>
            <person name="Nishida K"/>
            <person name="Terakita A"/>
            <person name="Kuratani S"/>
            <person name="Sato K"/>
            <person name="Hyodo S Kuraku.S."/>
        </authorList>
    </citation>
    <scope>NUCLEOTIDE SEQUENCE [LARGE SCALE GENOMIC DNA]</scope>
</reference>
<accession>A0A401TBJ5</accession>
<dbReference type="Proteomes" id="UP000287033">
    <property type="component" value="Unassembled WGS sequence"/>
</dbReference>
<keyword evidence="3" id="KW-1185">Reference proteome</keyword>
<feature type="compositionally biased region" description="Polar residues" evidence="1">
    <location>
        <begin position="13"/>
        <end position="23"/>
    </location>
</feature>
<organism evidence="2 3">
    <name type="scientific">Chiloscyllium punctatum</name>
    <name type="common">Brownbanded bambooshark</name>
    <name type="synonym">Hemiscyllium punctatum</name>
    <dbReference type="NCBI Taxonomy" id="137246"/>
    <lineage>
        <taxon>Eukaryota</taxon>
        <taxon>Metazoa</taxon>
        <taxon>Chordata</taxon>
        <taxon>Craniata</taxon>
        <taxon>Vertebrata</taxon>
        <taxon>Chondrichthyes</taxon>
        <taxon>Elasmobranchii</taxon>
        <taxon>Galeomorphii</taxon>
        <taxon>Galeoidea</taxon>
        <taxon>Orectolobiformes</taxon>
        <taxon>Hemiscylliidae</taxon>
        <taxon>Chiloscyllium</taxon>
    </lineage>
</organism>
<dbReference type="EMBL" id="BEZZ01036316">
    <property type="protein sequence ID" value="GCC40031.1"/>
    <property type="molecule type" value="Genomic_DNA"/>
</dbReference>
<name>A0A401TBJ5_CHIPU</name>
<comment type="caution">
    <text evidence="2">The sequence shown here is derived from an EMBL/GenBank/DDBJ whole genome shotgun (WGS) entry which is preliminary data.</text>
</comment>
<evidence type="ECO:0000256" key="1">
    <source>
        <dbReference type="SAM" id="MobiDB-lite"/>
    </source>
</evidence>
<feature type="region of interest" description="Disordered" evidence="1">
    <location>
        <begin position="1"/>
        <end position="51"/>
    </location>
</feature>
<dbReference type="AlphaFoldDB" id="A0A401TBJ5"/>
<evidence type="ECO:0000313" key="3">
    <source>
        <dbReference type="Proteomes" id="UP000287033"/>
    </source>
</evidence>
<protein>
    <submittedName>
        <fullName evidence="2">Uncharacterized protein</fullName>
    </submittedName>
</protein>
<proteinExistence type="predicted"/>
<evidence type="ECO:0000313" key="2">
    <source>
        <dbReference type="EMBL" id="GCC40031.1"/>
    </source>
</evidence>